<proteinExistence type="predicted"/>
<dbReference type="EMBL" id="AEDO01000013">
    <property type="protein sequence ID" value="EFL46800.1"/>
    <property type="molecule type" value="Genomic_DNA"/>
</dbReference>
<reference evidence="1 2" key="1">
    <citation type="submission" date="2010-08" db="EMBL/GenBank/DDBJ databases">
        <authorList>
            <person name="Durkin A.S."/>
            <person name="Madupu R."/>
            <person name="Torralba M."/>
            <person name="Gillis M."/>
            <person name="Methe B."/>
            <person name="Sutton G."/>
            <person name="Nelson K.E."/>
        </authorList>
    </citation>
    <scope>NUCLEOTIDE SEQUENCE [LARGE SCALE GENOMIC DNA]</scope>
    <source>
        <strain evidence="1 2">FB035-09AN</strain>
    </source>
</reference>
<organism evidence="1 2">
    <name type="scientific">Prevotella disiens FB035-09AN</name>
    <dbReference type="NCBI Taxonomy" id="866771"/>
    <lineage>
        <taxon>Bacteria</taxon>
        <taxon>Pseudomonadati</taxon>
        <taxon>Bacteroidota</taxon>
        <taxon>Bacteroidia</taxon>
        <taxon>Bacteroidales</taxon>
        <taxon>Prevotellaceae</taxon>
        <taxon>Prevotella</taxon>
    </lineage>
</organism>
<dbReference type="STRING" id="866771.HMPREF9296_2415"/>
<evidence type="ECO:0000313" key="2">
    <source>
        <dbReference type="Proteomes" id="UP000003610"/>
    </source>
</evidence>
<name>E1KNN2_9BACT</name>
<dbReference type="Proteomes" id="UP000003610">
    <property type="component" value="Unassembled WGS sequence"/>
</dbReference>
<gene>
    <name evidence="1" type="ORF">HMPREF9296_2415</name>
</gene>
<protein>
    <submittedName>
        <fullName evidence="1">Uncharacterized protein</fullName>
    </submittedName>
</protein>
<comment type="caution">
    <text evidence="1">The sequence shown here is derived from an EMBL/GenBank/DDBJ whole genome shotgun (WGS) entry which is preliminary data.</text>
</comment>
<accession>E1KNN2</accession>
<sequence>MQLNIGSFVVQNNLFYKIEPIYWVQDCEIMLFAQPCNYPFFESKCSINVPFERFK</sequence>
<evidence type="ECO:0000313" key="1">
    <source>
        <dbReference type="EMBL" id="EFL46800.1"/>
    </source>
</evidence>
<dbReference type="AlphaFoldDB" id="E1KNN2"/>